<comment type="cofactor">
    <cofactor evidence="1">
        <name>pyridoxal 5'-phosphate</name>
        <dbReference type="ChEBI" id="CHEBI:597326"/>
    </cofactor>
</comment>
<reference evidence="7" key="1">
    <citation type="submission" date="2012-08" db="EMBL/GenBank/DDBJ databases">
        <title>Genome analysis of Colletotrichum orbiculare and Colletotrichum fructicola.</title>
        <authorList>
            <person name="Gan P.H.P."/>
            <person name="Ikeda K."/>
            <person name="Irieda H."/>
            <person name="Narusaka M."/>
            <person name="O'Connell R.J."/>
            <person name="Narusaka Y."/>
            <person name="Takano Y."/>
            <person name="Kubo Y."/>
            <person name="Shirasu K."/>
        </authorList>
    </citation>
    <scope>NUCLEOTIDE SEQUENCE</scope>
    <source>
        <strain evidence="7">Nara gc5</strain>
    </source>
</reference>
<dbReference type="PANTHER" id="PTHR42790">
    <property type="entry name" value="AMINOTRANSFERASE"/>
    <property type="match status" value="1"/>
</dbReference>
<dbReference type="Gene3D" id="3.40.640.10">
    <property type="entry name" value="Type I PLP-dependent aspartate aminotransferase-like (Major domain)"/>
    <property type="match status" value="1"/>
</dbReference>
<evidence type="ECO:0000256" key="3">
    <source>
        <dbReference type="ARBA" id="ARBA00022576"/>
    </source>
</evidence>
<keyword evidence="5" id="KW-0663">Pyridoxal phosphate</keyword>
<dbReference type="GO" id="GO:0006571">
    <property type="term" value="P:tyrosine biosynthetic process"/>
    <property type="evidence" value="ECO:0007669"/>
    <property type="project" value="TreeGrafter"/>
</dbReference>
<organism evidence="7">
    <name type="scientific">Colletotrichum fructicola (strain Nara gc5)</name>
    <name type="common">Anthracnose fungus</name>
    <name type="synonym">Colletotrichum gloeosporioides (strain Nara gc5)</name>
    <dbReference type="NCBI Taxonomy" id="1213859"/>
    <lineage>
        <taxon>Eukaryota</taxon>
        <taxon>Fungi</taxon>
        <taxon>Dikarya</taxon>
        <taxon>Ascomycota</taxon>
        <taxon>Pezizomycotina</taxon>
        <taxon>Sordariomycetes</taxon>
        <taxon>Hypocreomycetidae</taxon>
        <taxon>Glomerellales</taxon>
        <taxon>Glomerellaceae</taxon>
        <taxon>Colletotrichum</taxon>
        <taxon>Colletotrichum gloeosporioides species complex</taxon>
    </lineage>
</organism>
<proteinExistence type="inferred from homology"/>
<dbReference type="CDD" id="cd00609">
    <property type="entry name" value="AAT_like"/>
    <property type="match status" value="1"/>
</dbReference>
<comment type="similarity">
    <text evidence="2">Belongs to the class-I pyridoxal-phosphate-dependent aminotransferase family.</text>
</comment>
<protein>
    <submittedName>
        <fullName evidence="7">Aromatic aminotransferase</fullName>
    </submittedName>
</protein>
<gene>
    <name evidence="7" type="ORF">CGGC5_1441</name>
</gene>
<dbReference type="GO" id="GO:0047536">
    <property type="term" value="F:2-aminoadipate transaminase activity"/>
    <property type="evidence" value="ECO:0007669"/>
    <property type="project" value="TreeGrafter"/>
</dbReference>
<dbReference type="GO" id="GO:0030170">
    <property type="term" value="F:pyridoxal phosphate binding"/>
    <property type="evidence" value="ECO:0007669"/>
    <property type="project" value="InterPro"/>
</dbReference>
<dbReference type="InterPro" id="IPR004839">
    <property type="entry name" value="Aminotransferase_I/II_large"/>
</dbReference>
<dbReference type="STRING" id="1213859.L2FPL2"/>
<evidence type="ECO:0000256" key="2">
    <source>
        <dbReference type="ARBA" id="ARBA00007441"/>
    </source>
</evidence>
<sequence length="1060" mass="119538">MHGLDSQSYTGVHSFVHYIRVLILHLKAIFDMTLNHNLARLRANRSSQEPLPTGSAPYTCSAFFKSHVTEAKQKARRWDHLLSKESYNLQASPLKAASRGHGQTKLISLGTARPAPEYFPWESMILQFLQDASVGQEQHVSTVSMTSAKHETAYDLAVAMNYGYSAGSPQALRFVTEHIELIHRPPYEDWDCSLTCGTTSAIDIAFRIFCNPGDTILTEHYTYSGTMTCAKAQGLHILGIEMDELGLVPNALDQKLQHWDYGKGRKPFVLYMIPTGQNPTATTQSLDRRREIYVIAERHDLYILEDDPYYFLQLGSPRSASESAESNPVQANEEFIKNLPPSYLSLDVSGRVLRMDTASKILAPGLRCGWVTGSVQIIEKFVSYSEIGVLCPSGPSQVMVYKLLDETWGHDGFFNWLRSLSAQYRRRRNNLLDSFKRFLPSQICEWNIPEEGMFLWIKVNIPERQQFRTASSGDSDATRLLAIEDRIYRKAHDNGVLVSKGSWFIADVQTLRDVNFRLTFAAAPSEELDEAVQRFAIAVRSELCPNYQVILNTDLVNHYVKMTALLDLPAEILIQIVSLLCPHCIVISRNLGQCTCQEERRKDGKRFTASDLLRLDLARLSRACRALRDIAQPVLYHSPKPVVGYELLLARTLAKRRDLAHHVKELHLGRWSVYEKDVTPELQDLFNGIIVQVGVPPSLLGETSNEWPKDWFLNGAENKNPYVGFIPDITKGSDASEFFNNRVRVVDALMVTLVSNVEHIHLLPLSVPSFPFCAPGSLPRLTDLTFQVSNQGEGSSIDCVKGILDAAPALERIRGLGINGMSTAVTHPNLKSLDLNNSALGATHLQAIMNGFPKLEVFGYEVDTHIDVGSPDERDAIPREIGEALLIRKDTLKDVDLDLARSSMYRHNSRLSPEDAMPSLNEMEMLEELAIDREAIFVTRDMMPEALWVQIDEDGIGNMVEGGEVDNEIDEMLQALMDPDDRRRKKDLIVDFLPPSIRSFKLYDRHGKLFPDLIKLATETPEKFPNLKKVRFWGFNEDQRMALRGSFRRAGVKCFHGGYL</sequence>
<dbReference type="AlphaFoldDB" id="L2FPL2"/>
<feature type="domain" description="Aminotransferase class I/classII large" evidence="6">
    <location>
        <begin position="161"/>
        <end position="535"/>
    </location>
</feature>
<dbReference type="GO" id="GO:0009074">
    <property type="term" value="P:aromatic amino acid family catabolic process"/>
    <property type="evidence" value="ECO:0007669"/>
    <property type="project" value="TreeGrafter"/>
</dbReference>
<dbReference type="HOGENOM" id="CLU_289348_0_0_1"/>
<dbReference type="GO" id="GO:0019878">
    <property type="term" value="P:lysine biosynthetic process via aminoadipic acid"/>
    <property type="evidence" value="ECO:0007669"/>
    <property type="project" value="TreeGrafter"/>
</dbReference>
<dbReference type="PANTHER" id="PTHR42790:SF21">
    <property type="entry name" value="AROMATIC_AMINOADIPATE AMINOTRANSFERASE 1"/>
    <property type="match status" value="1"/>
</dbReference>
<dbReference type="InterPro" id="IPR050859">
    <property type="entry name" value="Class-I_PLP-dep_aminotransf"/>
</dbReference>
<accession>L2FPL2</accession>
<dbReference type="SUPFAM" id="SSF53383">
    <property type="entry name" value="PLP-dependent transferases"/>
    <property type="match status" value="1"/>
</dbReference>
<dbReference type="Pfam" id="PF00155">
    <property type="entry name" value="Aminotran_1_2"/>
    <property type="match status" value="1"/>
</dbReference>
<dbReference type="Gene3D" id="3.80.10.10">
    <property type="entry name" value="Ribonuclease Inhibitor"/>
    <property type="match status" value="1"/>
</dbReference>
<evidence type="ECO:0000313" key="7">
    <source>
        <dbReference type="EMBL" id="ELA27981.1"/>
    </source>
</evidence>
<evidence type="ECO:0000256" key="4">
    <source>
        <dbReference type="ARBA" id="ARBA00022679"/>
    </source>
</evidence>
<evidence type="ECO:0000256" key="1">
    <source>
        <dbReference type="ARBA" id="ARBA00001933"/>
    </source>
</evidence>
<keyword evidence="3 7" id="KW-0032">Aminotransferase</keyword>
<dbReference type="InterPro" id="IPR015424">
    <property type="entry name" value="PyrdxlP-dep_Trfase"/>
</dbReference>
<keyword evidence="4 7" id="KW-0808">Transferase</keyword>
<dbReference type="EMBL" id="KB020958">
    <property type="protein sequence ID" value="ELA27981.1"/>
    <property type="molecule type" value="Genomic_DNA"/>
</dbReference>
<dbReference type="InterPro" id="IPR015421">
    <property type="entry name" value="PyrdxlP-dep_Trfase_major"/>
</dbReference>
<evidence type="ECO:0000259" key="6">
    <source>
        <dbReference type="Pfam" id="PF00155"/>
    </source>
</evidence>
<dbReference type="GO" id="GO:0008793">
    <property type="term" value="F:aromatic-amino-acid transaminase activity"/>
    <property type="evidence" value="ECO:0007669"/>
    <property type="project" value="TreeGrafter"/>
</dbReference>
<evidence type="ECO:0000256" key="5">
    <source>
        <dbReference type="ARBA" id="ARBA00022898"/>
    </source>
</evidence>
<name>L2FPL2_COLFN</name>
<dbReference type="InterPro" id="IPR032675">
    <property type="entry name" value="LRR_dom_sf"/>
</dbReference>